<gene>
    <name evidence="1" type="ORF">AC579_1061</name>
</gene>
<evidence type="ECO:0000313" key="1">
    <source>
        <dbReference type="EMBL" id="KXT07747.1"/>
    </source>
</evidence>
<dbReference type="AlphaFoldDB" id="A0A139HZ97"/>
<protein>
    <submittedName>
        <fullName evidence="1">Uncharacterized protein</fullName>
    </submittedName>
</protein>
<keyword evidence="2" id="KW-1185">Reference proteome</keyword>
<evidence type="ECO:0000313" key="2">
    <source>
        <dbReference type="Proteomes" id="UP000073492"/>
    </source>
</evidence>
<accession>A0A139HZ97</accession>
<sequence>MEAYARNGWNTLGAQQKMSHQELRLVGGLDGEVEKFVPMYGSLRSMLELLVNMLGFWKIDIEVTLARFELLLVSNGSVLSRTPLRAMNGSCLHSPSAIFQCFDTYNLLIYGIVGKQ</sequence>
<dbReference type="Proteomes" id="UP000073492">
    <property type="component" value="Unassembled WGS sequence"/>
</dbReference>
<name>A0A139HZ97_9PEZI</name>
<reference evidence="1 2" key="1">
    <citation type="submission" date="2015-07" db="EMBL/GenBank/DDBJ databases">
        <title>Comparative genomics of the Sigatoka disease complex on banana suggests a link between parallel evolutionary changes in Pseudocercospora fijiensis and Pseudocercospora eumusae and increased virulence on the banana host.</title>
        <authorList>
            <person name="Chang T.-C."/>
            <person name="Salvucci A."/>
            <person name="Crous P.W."/>
            <person name="Stergiopoulos I."/>
        </authorList>
    </citation>
    <scope>NUCLEOTIDE SEQUENCE [LARGE SCALE GENOMIC DNA]</scope>
    <source>
        <strain evidence="1 2">CBS 116634</strain>
    </source>
</reference>
<organism evidence="1 2">
    <name type="scientific">Pseudocercospora musae</name>
    <dbReference type="NCBI Taxonomy" id="113226"/>
    <lineage>
        <taxon>Eukaryota</taxon>
        <taxon>Fungi</taxon>
        <taxon>Dikarya</taxon>
        <taxon>Ascomycota</taxon>
        <taxon>Pezizomycotina</taxon>
        <taxon>Dothideomycetes</taxon>
        <taxon>Dothideomycetidae</taxon>
        <taxon>Mycosphaerellales</taxon>
        <taxon>Mycosphaerellaceae</taxon>
        <taxon>Pseudocercospora</taxon>
    </lineage>
</organism>
<dbReference type="EMBL" id="LFZO01000535">
    <property type="protein sequence ID" value="KXT07747.1"/>
    <property type="molecule type" value="Genomic_DNA"/>
</dbReference>
<comment type="caution">
    <text evidence="1">The sequence shown here is derived from an EMBL/GenBank/DDBJ whole genome shotgun (WGS) entry which is preliminary data.</text>
</comment>
<proteinExistence type="predicted"/>